<feature type="transmembrane region" description="Helical" evidence="2">
    <location>
        <begin position="205"/>
        <end position="222"/>
    </location>
</feature>
<name>A0ABS6UUG7_9PSEU</name>
<dbReference type="PROSITE" id="PS00379">
    <property type="entry name" value="CDP_ALCOHOL_P_TRANSF"/>
    <property type="match status" value="1"/>
</dbReference>
<dbReference type="Proteomes" id="UP000694287">
    <property type="component" value="Unassembled WGS sequence"/>
</dbReference>
<reference evidence="3 4" key="1">
    <citation type="submission" date="2020-11" db="EMBL/GenBank/DDBJ databases">
        <title>Pseudonocardia abyssalis sp. nov. and Pseudonocardia oceani sp. nov., description and phylogenomic analysis of two novel actinomycetes isolated from the deep Southern Ocean.</title>
        <authorList>
            <person name="Parra J."/>
        </authorList>
    </citation>
    <scope>NUCLEOTIDE SEQUENCE [LARGE SCALE GENOMIC DNA]</scope>
    <source>
        <strain evidence="3 4">KRD-168</strain>
    </source>
</reference>
<keyword evidence="2" id="KW-1133">Transmembrane helix</keyword>
<comment type="caution">
    <text evidence="3">The sequence shown here is derived from an EMBL/GenBank/DDBJ whole genome shotgun (WGS) entry which is preliminary data.</text>
</comment>
<dbReference type="InterPro" id="IPR000462">
    <property type="entry name" value="CDP-OH_P_trans"/>
</dbReference>
<comment type="similarity">
    <text evidence="1">Belongs to the CDP-alcohol phosphatidyltransferase class-I family.</text>
</comment>
<evidence type="ECO:0000256" key="1">
    <source>
        <dbReference type="RuleBase" id="RU003750"/>
    </source>
</evidence>
<keyword evidence="4" id="KW-1185">Reference proteome</keyword>
<proteinExistence type="inferred from homology"/>
<sequence length="223" mass="22597">MTTVSRQRRAQQACGAAAQVVLLALLTAVAGLGAAGWAAGLGFAAGLWALLDTAARRAGTDTLGPADVVTLARAALVGGVLALVVHGAGPVPIVVVASVALVLDAVDGRVARRTGTVSALGARFDMEVDAVLLLVLSVHVATLLGPWVLAIGLMRYAYVAAGRVLGWLRGSLPVRYSAKVVAAVQGIVLVAAVAGAPGWTVAVSLALLVWSFGQSVVFLWHAR</sequence>
<accession>A0ABS6UUG7</accession>
<keyword evidence="2" id="KW-0472">Membrane</keyword>
<dbReference type="EMBL" id="JADQDK010000001">
    <property type="protein sequence ID" value="MBW0135903.1"/>
    <property type="molecule type" value="Genomic_DNA"/>
</dbReference>
<organism evidence="3 4">
    <name type="scientific">Pseudonocardia abyssalis</name>
    <dbReference type="NCBI Taxonomy" id="2792008"/>
    <lineage>
        <taxon>Bacteria</taxon>
        <taxon>Bacillati</taxon>
        <taxon>Actinomycetota</taxon>
        <taxon>Actinomycetes</taxon>
        <taxon>Pseudonocardiales</taxon>
        <taxon>Pseudonocardiaceae</taxon>
        <taxon>Pseudonocardia</taxon>
    </lineage>
</organism>
<feature type="transmembrane region" description="Helical" evidence="2">
    <location>
        <begin position="71"/>
        <end position="103"/>
    </location>
</feature>
<gene>
    <name evidence="3" type="ORF">I4I81_16790</name>
</gene>
<dbReference type="Pfam" id="PF01066">
    <property type="entry name" value="CDP-OH_P_transf"/>
    <property type="match status" value="1"/>
</dbReference>
<keyword evidence="2" id="KW-0812">Transmembrane</keyword>
<evidence type="ECO:0000256" key="2">
    <source>
        <dbReference type="SAM" id="Phobius"/>
    </source>
</evidence>
<feature type="transmembrane region" description="Helical" evidence="2">
    <location>
        <begin position="20"/>
        <end position="51"/>
    </location>
</feature>
<dbReference type="InterPro" id="IPR048254">
    <property type="entry name" value="CDP_ALCOHOL_P_TRANSF_CS"/>
</dbReference>
<evidence type="ECO:0000313" key="4">
    <source>
        <dbReference type="Proteomes" id="UP000694287"/>
    </source>
</evidence>
<dbReference type="RefSeq" id="WP_218616163.1">
    <property type="nucleotide sequence ID" value="NZ_JADQDK010000001.1"/>
</dbReference>
<evidence type="ECO:0000313" key="3">
    <source>
        <dbReference type="EMBL" id="MBW0135903.1"/>
    </source>
</evidence>
<keyword evidence="1" id="KW-0808">Transferase</keyword>
<protein>
    <submittedName>
        <fullName evidence="3">CDP-alcohol phosphatidyltransferase family protein</fullName>
    </submittedName>
</protein>